<dbReference type="EMBL" id="FJUY01000006">
    <property type="protein sequence ID" value="CZT18768.1"/>
    <property type="molecule type" value="Genomic_DNA"/>
</dbReference>
<accession>A0A2D3UUD6</accession>
<proteinExistence type="predicted"/>
<dbReference type="OrthoDB" id="2740448at2759"/>
<evidence type="ECO:0000256" key="1">
    <source>
        <dbReference type="SAM" id="MobiDB-lite"/>
    </source>
</evidence>
<evidence type="ECO:0000313" key="3">
    <source>
        <dbReference type="Proteomes" id="UP000225277"/>
    </source>
</evidence>
<name>A0A2D3UUD6_9PEZI</name>
<dbReference type="Proteomes" id="UP000225277">
    <property type="component" value="Unassembled WGS sequence"/>
</dbReference>
<keyword evidence="3" id="KW-1185">Reference proteome</keyword>
<gene>
    <name evidence="2" type="ORF">RCC_04612</name>
</gene>
<reference evidence="2 3" key="1">
    <citation type="submission" date="2016-03" db="EMBL/GenBank/DDBJ databases">
        <authorList>
            <person name="Ploux O."/>
        </authorList>
    </citation>
    <scope>NUCLEOTIDE SEQUENCE [LARGE SCALE GENOMIC DNA]</scope>
    <source>
        <strain evidence="2 3">URUG2</strain>
    </source>
</reference>
<dbReference type="RefSeq" id="XP_023625658.1">
    <property type="nucleotide sequence ID" value="XM_023769890.1"/>
</dbReference>
<evidence type="ECO:0000313" key="2">
    <source>
        <dbReference type="EMBL" id="CZT18768.1"/>
    </source>
</evidence>
<protein>
    <submittedName>
        <fullName evidence="2">Uncharacterized protein</fullName>
    </submittedName>
</protein>
<dbReference type="STRING" id="112498.A0A2D3UUD6"/>
<organism evidence="2 3">
    <name type="scientific">Ramularia collo-cygni</name>
    <dbReference type="NCBI Taxonomy" id="112498"/>
    <lineage>
        <taxon>Eukaryota</taxon>
        <taxon>Fungi</taxon>
        <taxon>Dikarya</taxon>
        <taxon>Ascomycota</taxon>
        <taxon>Pezizomycotina</taxon>
        <taxon>Dothideomycetes</taxon>
        <taxon>Dothideomycetidae</taxon>
        <taxon>Mycosphaerellales</taxon>
        <taxon>Mycosphaerellaceae</taxon>
        <taxon>Ramularia</taxon>
    </lineage>
</organism>
<feature type="region of interest" description="Disordered" evidence="1">
    <location>
        <begin position="1"/>
        <end position="21"/>
    </location>
</feature>
<sequence length="148" mass="16362">MAKSKGKNKVKNDQKTESTAAATSPLTLSELRQNGGLWYKVLVLIYDFQHQKDAVSKRRTDATVDSTYISAPYFTPEEAEVVKTTLVDDSVTIVEAIHTALGSFTDKREASGDYRPCGPHDMVPAFLSCFGIDKAEIADERFVSRVAR</sequence>
<dbReference type="GeneID" id="35599785"/>
<dbReference type="AlphaFoldDB" id="A0A2D3UUD6"/>